<keyword evidence="2" id="KW-1185">Reference proteome</keyword>
<comment type="caution">
    <text evidence="1">The sequence shown here is derived from an EMBL/GenBank/DDBJ whole genome shotgun (WGS) entry which is preliminary data.</text>
</comment>
<sequence>MLSNYKADKIKFVEEEEEIETSQTHDDSLKHFDCLDFLKLTDDLAIIAYIFDHIKPTDIDANYVIPIMSKLLESANDQNIIHSSILQFTSTHLINRLINLSDLFQQYLISMDISKLLINVLIQIIKLSAKSVVDETFLQRIYKTDHIFEDSFWILCLYIRKYEKKNISNILYTTNIVQTVDIVLKNYESRNLSISIIELAFKVVLSITTIVNVKTLHDKVLSLIDASVIFNQASREIFIFYILMIEEKFLIANDETFI</sequence>
<gene>
    <name evidence="1" type="ORF">M9Y10_027734</name>
</gene>
<protein>
    <submittedName>
        <fullName evidence="1">Uncharacterized protein</fullName>
    </submittedName>
</protein>
<dbReference type="EMBL" id="JAPFFF010000043">
    <property type="protein sequence ID" value="KAK8840903.1"/>
    <property type="molecule type" value="Genomic_DNA"/>
</dbReference>
<evidence type="ECO:0000313" key="2">
    <source>
        <dbReference type="Proteomes" id="UP001470230"/>
    </source>
</evidence>
<evidence type="ECO:0000313" key="1">
    <source>
        <dbReference type="EMBL" id="KAK8840903.1"/>
    </source>
</evidence>
<accession>A0ABR2H4X3</accession>
<dbReference type="Proteomes" id="UP001470230">
    <property type="component" value="Unassembled WGS sequence"/>
</dbReference>
<reference evidence="1 2" key="1">
    <citation type="submission" date="2024-04" db="EMBL/GenBank/DDBJ databases">
        <title>Tritrichomonas musculus Genome.</title>
        <authorList>
            <person name="Alves-Ferreira E."/>
            <person name="Grigg M."/>
            <person name="Lorenzi H."/>
            <person name="Galac M."/>
        </authorList>
    </citation>
    <scope>NUCLEOTIDE SEQUENCE [LARGE SCALE GENOMIC DNA]</scope>
    <source>
        <strain evidence="1 2">EAF2021</strain>
    </source>
</reference>
<name>A0ABR2H4X3_9EUKA</name>
<proteinExistence type="predicted"/>
<organism evidence="1 2">
    <name type="scientific">Tritrichomonas musculus</name>
    <dbReference type="NCBI Taxonomy" id="1915356"/>
    <lineage>
        <taxon>Eukaryota</taxon>
        <taxon>Metamonada</taxon>
        <taxon>Parabasalia</taxon>
        <taxon>Tritrichomonadida</taxon>
        <taxon>Tritrichomonadidae</taxon>
        <taxon>Tritrichomonas</taxon>
    </lineage>
</organism>